<evidence type="ECO:0000256" key="5">
    <source>
        <dbReference type="PROSITE-ProRule" id="PRU00076"/>
    </source>
</evidence>
<dbReference type="PROSITE" id="PS01186">
    <property type="entry name" value="EGF_2"/>
    <property type="match status" value="1"/>
</dbReference>
<protein>
    <recommendedName>
        <fullName evidence="6">EGF-like domain-containing protein</fullName>
    </recommendedName>
</protein>
<dbReference type="InterPro" id="IPR000742">
    <property type="entry name" value="EGF"/>
</dbReference>
<accession>A0A0G4IBZ1</accession>
<sequence>MSNENWYNMQANAADGWGTSSCELGPSGAFDRLLRGCATGGGFNAAAATSGQFATSDATLELVLQTPCRMSLNSFGLTAMWAPSQCCRTPENMEVYGSTDGSTWTLLGEYDNQFEWQDLESRVFHTHNVDSTDLYDWFKFAIKRVTSLTSGDVADFSELELYTRNLVDLCNDGTSNCDVNAACANAAGSFTCTCNKGFSGDGVTCAPLTQIPPADIGQGHDWTKDDSVTFGGIYTTYRDYRGSVCPGRYRAMANR</sequence>
<dbReference type="AlphaFoldDB" id="A0A0G4IBZ1"/>
<name>A0A0G4IBZ1_9ALVE</name>
<dbReference type="InterPro" id="IPR024731">
    <property type="entry name" value="NELL2-like_EGF"/>
</dbReference>
<keyword evidence="3" id="KW-0677">Repeat</keyword>
<keyword evidence="4" id="KW-1015">Disulfide bond</keyword>
<gene>
    <name evidence="7" type="ORF">Cvel_2248</name>
</gene>
<evidence type="ECO:0000256" key="3">
    <source>
        <dbReference type="ARBA" id="ARBA00022737"/>
    </source>
</evidence>
<feature type="domain" description="EGF-like" evidence="6">
    <location>
        <begin position="166"/>
        <end position="206"/>
    </location>
</feature>
<evidence type="ECO:0000256" key="1">
    <source>
        <dbReference type="ARBA" id="ARBA00022536"/>
    </source>
</evidence>
<evidence type="ECO:0000259" key="6">
    <source>
        <dbReference type="PROSITE" id="PS50026"/>
    </source>
</evidence>
<evidence type="ECO:0000256" key="2">
    <source>
        <dbReference type="ARBA" id="ARBA00022729"/>
    </source>
</evidence>
<dbReference type="GO" id="GO:0005509">
    <property type="term" value="F:calcium ion binding"/>
    <property type="evidence" value="ECO:0007669"/>
    <property type="project" value="InterPro"/>
</dbReference>
<dbReference type="InterPro" id="IPR001881">
    <property type="entry name" value="EGF-like_Ca-bd_dom"/>
</dbReference>
<keyword evidence="2" id="KW-0732">Signal</keyword>
<organism evidence="7">
    <name type="scientific">Chromera velia CCMP2878</name>
    <dbReference type="NCBI Taxonomy" id="1169474"/>
    <lineage>
        <taxon>Eukaryota</taxon>
        <taxon>Sar</taxon>
        <taxon>Alveolata</taxon>
        <taxon>Colpodellida</taxon>
        <taxon>Chromeraceae</taxon>
        <taxon>Chromera</taxon>
    </lineage>
</organism>
<dbReference type="FunFam" id="2.10.25.10:FF:000038">
    <property type="entry name" value="Fibrillin 2"/>
    <property type="match status" value="1"/>
</dbReference>
<reference evidence="7" key="1">
    <citation type="submission" date="2014-11" db="EMBL/GenBank/DDBJ databases">
        <authorList>
            <person name="Otto D Thomas"/>
            <person name="Naeem Raeece"/>
        </authorList>
    </citation>
    <scope>NUCLEOTIDE SEQUENCE</scope>
</reference>
<comment type="caution">
    <text evidence="5">Lacks conserved residue(s) required for the propagation of feature annotation.</text>
</comment>
<dbReference type="EMBL" id="CDMZ01005809">
    <property type="protein sequence ID" value="CEM54712.1"/>
    <property type="molecule type" value="Genomic_DNA"/>
</dbReference>
<keyword evidence="1 5" id="KW-0245">EGF-like domain</keyword>
<dbReference type="VEuPathDB" id="CryptoDB:Cvel_2248"/>
<evidence type="ECO:0000313" key="7">
    <source>
        <dbReference type="EMBL" id="CEM54712.1"/>
    </source>
</evidence>
<dbReference type="InterPro" id="IPR000152">
    <property type="entry name" value="EGF-type_Asp/Asn_hydroxyl_site"/>
</dbReference>
<dbReference type="PROSITE" id="PS50026">
    <property type="entry name" value="EGF_3"/>
    <property type="match status" value="1"/>
</dbReference>
<evidence type="ECO:0000256" key="4">
    <source>
        <dbReference type="ARBA" id="ARBA00023157"/>
    </source>
</evidence>
<dbReference type="SUPFAM" id="SSF57196">
    <property type="entry name" value="EGF/Laminin"/>
    <property type="match status" value="1"/>
</dbReference>
<dbReference type="SMART" id="SM00179">
    <property type="entry name" value="EGF_CA"/>
    <property type="match status" value="1"/>
</dbReference>
<dbReference type="PhylomeDB" id="A0A0G4IBZ1"/>
<dbReference type="PROSITE" id="PS00010">
    <property type="entry name" value="ASX_HYDROXYL"/>
    <property type="match status" value="1"/>
</dbReference>
<dbReference type="Gene3D" id="2.10.25.10">
    <property type="entry name" value="Laminin"/>
    <property type="match status" value="1"/>
</dbReference>
<proteinExistence type="predicted"/>
<dbReference type="Pfam" id="PF12947">
    <property type="entry name" value="EGF_3"/>
    <property type="match status" value="1"/>
</dbReference>
<dbReference type="Gene3D" id="2.60.120.260">
    <property type="entry name" value="Galactose-binding domain-like"/>
    <property type="match status" value="1"/>
</dbReference>